<organism evidence="1 2">
    <name type="scientific">Parenemella sanctibonifatiensis</name>
    <dbReference type="NCBI Taxonomy" id="2016505"/>
    <lineage>
        <taxon>Bacteria</taxon>
        <taxon>Bacillati</taxon>
        <taxon>Actinomycetota</taxon>
        <taxon>Actinomycetes</taxon>
        <taxon>Propionibacteriales</taxon>
        <taxon>Propionibacteriaceae</taxon>
        <taxon>Parenemella</taxon>
    </lineage>
</organism>
<gene>
    <name evidence="1" type="ORF">CGZ92_10315</name>
</gene>
<evidence type="ECO:0000313" key="2">
    <source>
        <dbReference type="Proteomes" id="UP000216533"/>
    </source>
</evidence>
<proteinExistence type="predicted"/>
<accession>A0A255E2N9</accession>
<comment type="caution">
    <text evidence="1">The sequence shown here is derived from an EMBL/GenBank/DDBJ whole genome shotgun (WGS) entry which is preliminary data.</text>
</comment>
<evidence type="ECO:0000313" key="1">
    <source>
        <dbReference type="EMBL" id="OYN85819.1"/>
    </source>
</evidence>
<dbReference type="AlphaFoldDB" id="A0A255E2N9"/>
<name>A0A255E2N9_9ACTN</name>
<sequence length="63" mass="6647">MLPGFKAVHDRVVDQIITNLLSEGSTQTAAMADALEAAARGYLKTEDQNQAESNAILTEAGIS</sequence>
<reference evidence="1 2" key="1">
    <citation type="submission" date="2017-07" db="EMBL/GenBank/DDBJ databases">
        <title>Draft whole genome sequences of clinical Proprionibacteriaceae strains.</title>
        <authorList>
            <person name="Bernier A.-M."/>
            <person name="Bernard K."/>
            <person name="Domingo M.-C."/>
        </authorList>
    </citation>
    <scope>NUCLEOTIDE SEQUENCE [LARGE SCALE GENOMIC DNA]</scope>
    <source>
        <strain evidence="1 2">NML 160184</strain>
    </source>
</reference>
<protein>
    <submittedName>
        <fullName evidence="1">Uncharacterized protein</fullName>
    </submittedName>
</protein>
<dbReference type="EMBL" id="NMVI01000024">
    <property type="protein sequence ID" value="OYN85819.1"/>
    <property type="molecule type" value="Genomic_DNA"/>
</dbReference>
<dbReference type="Proteomes" id="UP000216533">
    <property type="component" value="Unassembled WGS sequence"/>
</dbReference>